<feature type="domain" description="Filamentous haemagglutinin FhaB/tRNA nuclease CdiA-like TPS" evidence="2">
    <location>
        <begin position="25"/>
        <end position="132"/>
    </location>
</feature>
<dbReference type="NCBIfam" id="TIGR01901">
    <property type="entry name" value="adhes_NPXG"/>
    <property type="match status" value="1"/>
</dbReference>
<dbReference type="Gene3D" id="2.160.20.10">
    <property type="entry name" value="Single-stranded right-handed beta-helix, Pectin lyase-like"/>
    <property type="match status" value="1"/>
</dbReference>
<gene>
    <name evidence="3" type="ORF">OO7_13743</name>
</gene>
<dbReference type="Proteomes" id="UP000010290">
    <property type="component" value="Chromosome"/>
</dbReference>
<name>K8W0X5_9GAMM</name>
<dbReference type="InterPro" id="IPR012334">
    <property type="entry name" value="Pectin_lyas_fold"/>
</dbReference>
<dbReference type="HOGENOM" id="CLU_890992_0_0_6"/>
<accession>K8W0X5</accession>
<proteinExistence type="predicted"/>
<dbReference type="Pfam" id="PF05860">
    <property type="entry name" value="TPS"/>
    <property type="match status" value="1"/>
</dbReference>
<dbReference type="EMBL" id="AKKN01000011">
    <property type="protein sequence ID" value="EKT54198.1"/>
    <property type="molecule type" value="Genomic_DNA"/>
</dbReference>
<dbReference type="SMART" id="SM00912">
    <property type="entry name" value="Haemagg_act"/>
    <property type="match status" value="1"/>
</dbReference>
<evidence type="ECO:0000256" key="1">
    <source>
        <dbReference type="SAM" id="SignalP"/>
    </source>
</evidence>
<dbReference type="AlphaFoldDB" id="K8W0X5"/>
<dbReference type="SUPFAM" id="SSF51126">
    <property type="entry name" value="Pectin lyase-like"/>
    <property type="match status" value="1"/>
</dbReference>
<keyword evidence="4" id="KW-1185">Reference proteome</keyword>
<protein>
    <submittedName>
        <fullName evidence="3">Large exoprotein</fullName>
    </submittedName>
</protein>
<feature type="signal peptide" evidence="1">
    <location>
        <begin position="1"/>
        <end position="19"/>
    </location>
</feature>
<reference evidence="3 4" key="1">
    <citation type="journal article" date="2012" name="BMC Genomics">
        <title>Comparative genomics of bacteria in the genus Providencia isolated from wild Drosophila melanogaster.</title>
        <authorList>
            <person name="Galac M.R."/>
            <person name="Lazzaro B.P."/>
        </authorList>
    </citation>
    <scope>NUCLEOTIDE SEQUENCE [LARGE SCALE GENOMIC DNA]</scope>
    <source>
        <strain evidence="3 4">DSM 19967</strain>
    </source>
</reference>
<dbReference type="InterPro" id="IPR008638">
    <property type="entry name" value="FhaB/CdiA-like_TPS"/>
</dbReference>
<keyword evidence="1" id="KW-0732">Signal</keyword>
<dbReference type="PATRIC" id="fig|1141660.3.peg.2743"/>
<dbReference type="OrthoDB" id="6465627at2"/>
<evidence type="ECO:0000313" key="3">
    <source>
        <dbReference type="EMBL" id="EKT54198.1"/>
    </source>
</evidence>
<sequence>MKLLYITSLLLLTSHPILAQENPVLSKAKIIDISAPLENHISFNTFENLSSNEHGLIFNNDIKTNGNLGGKTAQLILAEVTGSEATKIQGILGIKGKMANLVIANPNGISWSNGSVSNINSLSLVAGNFEKQFIKDKQKPNKLLPKPLKDYSQLKFTVQPGSLVTIAQQQTQTAPIQLSKINVFADRIKLENAVNITAAVQNYLSTSGNASISIRDGLLNSGAKYKTDIPYLQGSHFELSKNGQLTGRSVTLESYQYQCKDSFMCPSNKIDIQGLIKTMSFSLQGNSHLSVTGKLALGLNQQVLTNETQHPK</sequence>
<organism evidence="3 4">
    <name type="scientific">Providencia sneebia DSM 19967</name>
    <dbReference type="NCBI Taxonomy" id="1141660"/>
    <lineage>
        <taxon>Bacteria</taxon>
        <taxon>Pseudomonadati</taxon>
        <taxon>Pseudomonadota</taxon>
        <taxon>Gammaproteobacteria</taxon>
        <taxon>Enterobacterales</taxon>
        <taxon>Morganellaceae</taxon>
        <taxon>Providencia</taxon>
    </lineage>
</organism>
<dbReference type="InterPro" id="IPR011050">
    <property type="entry name" value="Pectin_lyase_fold/virulence"/>
</dbReference>
<dbReference type="RefSeq" id="WP_008916497.1">
    <property type="nucleotide sequence ID" value="NZ_CM001773.1"/>
</dbReference>
<evidence type="ECO:0000313" key="4">
    <source>
        <dbReference type="Proteomes" id="UP000010290"/>
    </source>
</evidence>
<comment type="caution">
    <text evidence="3">The sequence shown here is derived from an EMBL/GenBank/DDBJ whole genome shotgun (WGS) entry which is preliminary data.</text>
</comment>
<evidence type="ECO:0000259" key="2">
    <source>
        <dbReference type="SMART" id="SM00912"/>
    </source>
</evidence>
<feature type="chain" id="PRO_5003920791" evidence="1">
    <location>
        <begin position="20"/>
        <end position="312"/>
    </location>
</feature>